<dbReference type="CDD" id="cd02210">
    <property type="entry name" value="cupin_BLR2406-like"/>
    <property type="match status" value="1"/>
</dbReference>
<evidence type="ECO:0000313" key="3">
    <source>
        <dbReference type="Proteomes" id="UP000037023"/>
    </source>
</evidence>
<protein>
    <submittedName>
        <fullName evidence="2">Cupin</fullName>
    </submittedName>
</protein>
<comment type="caution">
    <text evidence="2">The sequence shown here is derived from an EMBL/GenBank/DDBJ whole genome shotgun (WGS) entry which is preliminary data.</text>
</comment>
<gene>
    <name evidence="2" type="ORF">ADK34_13140</name>
</gene>
<dbReference type="PANTHER" id="PTHR40112">
    <property type="entry name" value="H2HPP ISOMERASE"/>
    <property type="match status" value="1"/>
</dbReference>
<dbReference type="InterPro" id="IPR011051">
    <property type="entry name" value="RmlC_Cupin_sf"/>
</dbReference>
<dbReference type="PATRIC" id="fig|1938.6.peg.2847"/>
<dbReference type="Proteomes" id="UP000037023">
    <property type="component" value="Unassembled WGS sequence"/>
</dbReference>
<dbReference type="InterPro" id="IPR013096">
    <property type="entry name" value="Cupin_2"/>
</dbReference>
<proteinExistence type="predicted"/>
<dbReference type="PANTHER" id="PTHR40112:SF1">
    <property type="entry name" value="H2HPP ISOMERASE"/>
    <property type="match status" value="1"/>
</dbReference>
<dbReference type="InterPro" id="IPR017102">
    <property type="entry name" value="UCP037087"/>
</dbReference>
<reference evidence="2 3" key="1">
    <citation type="submission" date="2015-06" db="EMBL/GenBank/DDBJ databases">
        <authorList>
            <person name="Hoefler B.C."/>
            <person name="Straight P.D."/>
        </authorList>
    </citation>
    <scope>NUCLEOTIDE SEQUENCE [LARGE SCALE GENOMIC DNA]</scope>
    <source>
        <strain evidence="2 3">NRRL 3427</strain>
    </source>
</reference>
<dbReference type="InterPro" id="IPR052535">
    <property type="entry name" value="Bacilysin_H2HPP_isomerase"/>
</dbReference>
<organism evidence="2 3">
    <name type="scientific">Streptomyces viridochromogenes</name>
    <dbReference type="NCBI Taxonomy" id="1938"/>
    <lineage>
        <taxon>Bacteria</taxon>
        <taxon>Bacillati</taxon>
        <taxon>Actinomycetota</taxon>
        <taxon>Actinomycetes</taxon>
        <taxon>Kitasatosporales</taxon>
        <taxon>Streptomycetaceae</taxon>
        <taxon>Streptomyces</taxon>
    </lineage>
</organism>
<dbReference type="SUPFAM" id="SSF51182">
    <property type="entry name" value="RmlC-like cupins"/>
    <property type="match status" value="1"/>
</dbReference>
<name>A0A0L8KT27_STRVR</name>
<sequence length="140" mass="14787">MVLVTPGQEYAGKQGHSFFVGISRESAGSRGLCMHQVIIPPGARDHPHLHRDHETAIFIISGEAEGRYGEGLGRRLVAGAGSFVYIPAGVPHQAINASSTEPLVAVIARTDPHEQESVVLLEELTALSDTASADTKPTAP</sequence>
<evidence type="ECO:0000259" key="1">
    <source>
        <dbReference type="Pfam" id="PF07883"/>
    </source>
</evidence>
<dbReference type="InterPro" id="IPR014710">
    <property type="entry name" value="RmlC-like_jellyroll"/>
</dbReference>
<dbReference type="Pfam" id="PF07883">
    <property type="entry name" value="Cupin_2"/>
    <property type="match status" value="1"/>
</dbReference>
<dbReference type="AlphaFoldDB" id="A0A0L8KT27"/>
<dbReference type="EMBL" id="LGUP01000106">
    <property type="protein sequence ID" value="KOG29101.1"/>
    <property type="molecule type" value="Genomic_DNA"/>
</dbReference>
<dbReference type="Gene3D" id="2.60.120.10">
    <property type="entry name" value="Jelly Rolls"/>
    <property type="match status" value="1"/>
</dbReference>
<dbReference type="PIRSF" id="PIRSF037087">
    <property type="entry name" value="UCP037087"/>
    <property type="match status" value="1"/>
</dbReference>
<feature type="domain" description="Cupin type-2" evidence="1">
    <location>
        <begin position="37"/>
        <end position="106"/>
    </location>
</feature>
<accession>A0A0L8KT27</accession>
<evidence type="ECO:0000313" key="2">
    <source>
        <dbReference type="EMBL" id="KOG29101.1"/>
    </source>
</evidence>